<feature type="transmembrane region" description="Helical" evidence="10">
    <location>
        <begin position="497"/>
        <end position="518"/>
    </location>
</feature>
<dbReference type="InterPro" id="IPR027417">
    <property type="entry name" value="P-loop_NTPase"/>
</dbReference>
<feature type="compositionally biased region" description="Low complexity" evidence="9">
    <location>
        <begin position="709"/>
        <end position="719"/>
    </location>
</feature>
<feature type="transmembrane region" description="Helical" evidence="10">
    <location>
        <begin position="183"/>
        <end position="203"/>
    </location>
</feature>
<dbReference type="PROSITE" id="PS50893">
    <property type="entry name" value="ABC_TRANSPORTER_2"/>
    <property type="match status" value="2"/>
</dbReference>
<evidence type="ECO:0000313" key="14">
    <source>
        <dbReference type="Proteomes" id="UP000054350"/>
    </source>
</evidence>
<dbReference type="EMBL" id="GG745395">
    <property type="protein sequence ID" value="KNE73339.1"/>
    <property type="molecule type" value="Genomic_DNA"/>
</dbReference>
<keyword evidence="3 10" id="KW-0812">Transmembrane</keyword>
<evidence type="ECO:0000256" key="1">
    <source>
        <dbReference type="ARBA" id="ARBA00004141"/>
    </source>
</evidence>
<dbReference type="OMA" id="YVQFNET"/>
<dbReference type="SMART" id="SM00382">
    <property type="entry name" value="AAA"/>
    <property type="match status" value="2"/>
</dbReference>
<dbReference type="InterPro" id="IPR036640">
    <property type="entry name" value="ABC1_TM_sf"/>
</dbReference>
<dbReference type="Pfam" id="PF00664">
    <property type="entry name" value="ABC_membrane"/>
    <property type="match status" value="2"/>
</dbReference>
<dbReference type="VEuPathDB" id="FungiDB:AMAG_17563"/>
<feature type="transmembrane region" description="Helical" evidence="10">
    <location>
        <begin position="373"/>
        <end position="395"/>
    </location>
</feature>
<dbReference type="eggNOG" id="KOG0054">
    <property type="taxonomic scope" value="Eukaryota"/>
</dbReference>
<sequence length="1690" mass="184403">MANQTHPGASPSGFWHGLCPSGDWSAIDPSKDVQDVSPCFLAWIVLTAVPVTTAVLVFALYRYQYRKRAASTANYAPLASPTATHDLLDDLDNDDGVNLYEVEAGSGLRAPTAALAVLRDLNERTWSLARRAQVTAAVAYAASLTYGALMPGAALLDFAWQALHALLAAAIATAAIRLPASRMFPLALITGVDAACLLVYLRSALLGATELAPGHALPIVQSSLALASFIFSTLEYNRATHLKQEAILAAFPDDAPKPSLEPFASVWQLATFSWFTPLVHRGYQQALQLVDLWDLALEDKSAASIRAYTQNVRPGRSMIVTVLITLRYLLAYQIFVSILSAVTTFAGPFFLNRLLAFLERDDGTVDTFALEPYLYVAGLFLGATVTSIFQGQTYFTGRRVGTRLRAIMNSLLYRKTLTRNQHVSAAEAEADKNGKDDDDDDDAAAPKRSNKQDINVLIGTDMGRIIEYFCYVQFLFTTPIQIAISITGLYYVLGWSALTGVALLIVAVPIQSWAGQLVEKRQEKLMSRTDARVEKTQEVLQGIRIIKYFAWESSFVAKLRELRNKELRALKSYWVWMTAVNVGYHAVPTLVSLLTFVTYTKIAGHDLDATTVFTCISLFNALRYPLWDLPDQIIRFFETKVSVNRVQTYLNDLDVHNYTTDTSDPSKGHGDKYIGAVNATLSWPSRKSDDAASVQDSAATDGKNGAKETTPLLTSSDSSSTLAQQAYGSASTATEQAKFQLKNLTMTVPRGKLTVILGPTGAGKSTLLHALLGELALESGDVYMPHTPVAYVPQQAWLLNATVKENVLFGATEDPRRYKNIIKACALKRDLEILEAGDNTQVGEKGIALSGGQKSRLSLARACYTDTDVVLLDDVLSAVDAPTAAHLFQQCILGELAGRTRVLVTHNVGLVAPWADHIIYVKEGRVVAEADMIGTAAAQLAHAGLSAEAEMLSEVATPVSLSRANSVTTLDAAGRRRSMTAGFKGKGKSKAKVAKFIEQIMGSSSSSSSSSSPSSSDAEDSDSDKADADKPVKEHKLISDEEKAQGSVEWKVYATYIAAAGGVLWWALLLGTLFIPQFLSVAQDWWLKTWAQAYTRTGVYVTYALPSAITTAFAMDPSKSDVDVDYYLLVYLGLSTLNIAVQYIQNMLEMSRSMAASTKLHDVLLERVLGAPISWFDSVPVGRLVNRFSKDIQTIDREVIWSLMGTAWCGASVLITIVVVTSIAPAFLLFVFPVVWMYRYVANYYLASSRELKRLESVTRSPIYSTYQETASGTSVIRAFHKEAQFLARAHDRMDVHHRAFYWLWVCNRWLSIRIDFCSNVTVLACGIVILLTGNMYAGTAGLALSWAMTVSDSCLWFVRIFASMEMNMNAIERAIEYSTIDQEAQGGAKPSVVQWPTHGALKVDNLVMQYPSSTTPVLHGISFELNPREKCGVVGRTGAGKSSLALALLRMIEPQSGSVKIDGSQLSEMDLTVLRSRVTMVPQDPVLFEGTIRSNLDVLDEFDDATCLNALERVHFFESTQQAADPLDAAAAKDGDATAAHTSTWTLDSKVEANGKNLSVGQRQLLALARALVRRSKVIIMDESTANVSHDLDAKIQQTVRSEFAESTILCIAHRLRTIADFDKVLVLDHGRVVEFGSPAELIANTEGTFHHMCRESGEFEYLYALATNGTAPSSAVASATASVLSTAG</sequence>
<evidence type="ECO:0000259" key="11">
    <source>
        <dbReference type="PROSITE" id="PS50893"/>
    </source>
</evidence>
<feature type="domain" description="ABC transmembrane type-1" evidence="12">
    <location>
        <begin position="1077"/>
        <end position="1367"/>
    </location>
</feature>
<evidence type="ECO:0000313" key="13">
    <source>
        <dbReference type="EMBL" id="KNE73339.1"/>
    </source>
</evidence>
<keyword evidence="2" id="KW-0813">Transport</keyword>
<dbReference type="GO" id="GO:0016020">
    <property type="term" value="C:membrane"/>
    <property type="evidence" value="ECO:0007669"/>
    <property type="project" value="UniProtKB-SubCell"/>
</dbReference>
<feature type="transmembrane region" description="Helical" evidence="10">
    <location>
        <begin position="1097"/>
        <end position="1114"/>
    </location>
</feature>
<dbReference type="CDD" id="cd18596">
    <property type="entry name" value="ABC_6TM_VMR1_D1_like"/>
    <property type="match status" value="1"/>
</dbReference>
<dbReference type="GO" id="GO:0005524">
    <property type="term" value="F:ATP binding"/>
    <property type="evidence" value="ECO:0007669"/>
    <property type="project" value="UniProtKB-KW"/>
</dbReference>
<keyword evidence="4" id="KW-0677">Repeat</keyword>
<dbReference type="GO" id="GO:0016887">
    <property type="term" value="F:ATP hydrolysis activity"/>
    <property type="evidence" value="ECO:0007669"/>
    <property type="project" value="InterPro"/>
</dbReference>
<dbReference type="InterPro" id="IPR003439">
    <property type="entry name" value="ABC_transporter-like_ATP-bd"/>
</dbReference>
<accession>A0A0L0TFF5</accession>
<evidence type="ECO:0000256" key="5">
    <source>
        <dbReference type="ARBA" id="ARBA00022741"/>
    </source>
</evidence>
<evidence type="ECO:0000256" key="4">
    <source>
        <dbReference type="ARBA" id="ARBA00022737"/>
    </source>
</evidence>
<feature type="transmembrane region" description="Helical" evidence="10">
    <location>
        <begin position="40"/>
        <end position="61"/>
    </location>
</feature>
<evidence type="ECO:0000256" key="9">
    <source>
        <dbReference type="SAM" id="MobiDB-lite"/>
    </source>
</evidence>
<feature type="transmembrane region" description="Helical" evidence="10">
    <location>
        <begin position="1126"/>
        <end position="1144"/>
    </location>
</feature>
<keyword evidence="8 10" id="KW-0472">Membrane</keyword>
<feature type="region of interest" description="Disordered" evidence="9">
    <location>
        <begin position="1002"/>
        <end position="1040"/>
    </location>
</feature>
<dbReference type="InterPro" id="IPR017871">
    <property type="entry name" value="ABC_transporter-like_CS"/>
</dbReference>
<evidence type="ECO:0000256" key="7">
    <source>
        <dbReference type="ARBA" id="ARBA00022989"/>
    </source>
</evidence>
<feature type="transmembrane region" description="Helical" evidence="10">
    <location>
        <begin position="328"/>
        <end position="351"/>
    </location>
</feature>
<keyword evidence="7 10" id="KW-1133">Transmembrane helix</keyword>
<dbReference type="STRING" id="578462.A0A0L0TFF5"/>
<name>A0A0L0TFF5_ALLM3</name>
<dbReference type="PROSITE" id="PS50929">
    <property type="entry name" value="ABC_TM1F"/>
    <property type="match status" value="2"/>
</dbReference>
<dbReference type="PANTHER" id="PTHR24223">
    <property type="entry name" value="ATP-BINDING CASSETTE SUB-FAMILY C"/>
    <property type="match status" value="1"/>
</dbReference>
<feature type="compositionally biased region" description="Low complexity" evidence="9">
    <location>
        <begin position="691"/>
        <end position="701"/>
    </location>
</feature>
<dbReference type="Proteomes" id="UP000054350">
    <property type="component" value="Unassembled WGS sequence"/>
</dbReference>
<dbReference type="Pfam" id="PF00005">
    <property type="entry name" value="ABC_tran"/>
    <property type="match status" value="2"/>
</dbReference>
<dbReference type="SUPFAM" id="SSF52540">
    <property type="entry name" value="P-loop containing nucleoside triphosphate hydrolases"/>
    <property type="match status" value="2"/>
</dbReference>
<keyword evidence="6" id="KW-0067">ATP-binding</keyword>
<feature type="domain" description="ABC transporter" evidence="11">
    <location>
        <begin position="1402"/>
        <end position="1656"/>
    </location>
</feature>
<dbReference type="FunFam" id="3.40.50.300:FF:000997">
    <property type="entry name" value="Multidrug resistance-associated protein 1"/>
    <property type="match status" value="1"/>
</dbReference>
<evidence type="ECO:0000256" key="3">
    <source>
        <dbReference type="ARBA" id="ARBA00022692"/>
    </source>
</evidence>
<evidence type="ECO:0000256" key="2">
    <source>
        <dbReference type="ARBA" id="ARBA00022448"/>
    </source>
</evidence>
<dbReference type="OrthoDB" id="6500128at2759"/>
<gene>
    <name evidence="13" type="ORF">AMAG_17563</name>
</gene>
<feature type="region of interest" description="Disordered" evidence="9">
    <location>
        <begin position="686"/>
        <end position="719"/>
    </location>
</feature>
<feature type="transmembrane region" description="Helical" evidence="10">
    <location>
        <begin position="158"/>
        <end position="176"/>
    </location>
</feature>
<keyword evidence="14" id="KW-1185">Reference proteome</keyword>
<evidence type="ECO:0000256" key="6">
    <source>
        <dbReference type="ARBA" id="ARBA00022840"/>
    </source>
</evidence>
<protein>
    <submittedName>
        <fullName evidence="13">Uncharacterized protein</fullName>
    </submittedName>
</protein>
<dbReference type="Gene3D" id="3.40.50.300">
    <property type="entry name" value="P-loop containing nucleotide triphosphate hydrolases"/>
    <property type="match status" value="2"/>
</dbReference>
<feature type="compositionally biased region" description="Basic and acidic residues" evidence="9">
    <location>
        <begin position="1023"/>
        <end position="1040"/>
    </location>
</feature>
<reference evidence="14" key="2">
    <citation type="submission" date="2009-11" db="EMBL/GenBank/DDBJ databases">
        <title>The Genome Sequence of Allomyces macrogynus strain ATCC 38327.</title>
        <authorList>
            <consortium name="The Broad Institute Genome Sequencing Platform"/>
            <person name="Russ C."/>
            <person name="Cuomo C."/>
            <person name="Shea T."/>
            <person name="Young S.K."/>
            <person name="Zeng Q."/>
            <person name="Koehrsen M."/>
            <person name="Haas B."/>
            <person name="Borodovsky M."/>
            <person name="Guigo R."/>
            <person name="Alvarado L."/>
            <person name="Berlin A."/>
            <person name="Borenstein D."/>
            <person name="Chen Z."/>
            <person name="Engels R."/>
            <person name="Freedman E."/>
            <person name="Gellesch M."/>
            <person name="Goldberg J."/>
            <person name="Griggs A."/>
            <person name="Gujja S."/>
            <person name="Heiman D."/>
            <person name="Hepburn T."/>
            <person name="Howarth C."/>
            <person name="Jen D."/>
            <person name="Larson L."/>
            <person name="Lewis B."/>
            <person name="Mehta T."/>
            <person name="Park D."/>
            <person name="Pearson M."/>
            <person name="Roberts A."/>
            <person name="Saif S."/>
            <person name="Shenoy N."/>
            <person name="Sisk P."/>
            <person name="Stolte C."/>
            <person name="Sykes S."/>
            <person name="Walk T."/>
            <person name="White J."/>
            <person name="Yandava C."/>
            <person name="Burger G."/>
            <person name="Gray M.W."/>
            <person name="Holland P.W.H."/>
            <person name="King N."/>
            <person name="Lang F.B.F."/>
            <person name="Roger A.J."/>
            <person name="Ruiz-Trillo I."/>
            <person name="Lander E."/>
            <person name="Nusbaum C."/>
        </authorList>
    </citation>
    <scope>NUCLEOTIDE SEQUENCE [LARGE SCALE GENOMIC DNA]</scope>
    <source>
        <strain evidence="14">ATCC 38327</strain>
    </source>
</reference>
<feature type="compositionally biased region" description="Low complexity" evidence="9">
    <location>
        <begin position="1003"/>
        <end position="1016"/>
    </location>
</feature>
<dbReference type="GO" id="GO:0140359">
    <property type="term" value="F:ABC-type transporter activity"/>
    <property type="evidence" value="ECO:0007669"/>
    <property type="project" value="InterPro"/>
</dbReference>
<dbReference type="InterPro" id="IPR011527">
    <property type="entry name" value="ABC1_TM_dom"/>
</dbReference>
<evidence type="ECO:0000259" key="12">
    <source>
        <dbReference type="PROSITE" id="PS50929"/>
    </source>
</evidence>
<dbReference type="InterPro" id="IPR050173">
    <property type="entry name" value="ABC_transporter_C-like"/>
</dbReference>
<dbReference type="SUPFAM" id="SSF90123">
    <property type="entry name" value="ABC transporter transmembrane region"/>
    <property type="match status" value="2"/>
</dbReference>
<dbReference type="PANTHER" id="PTHR24223:SF353">
    <property type="entry name" value="ABC TRANSPORTER ATP-BINDING PROTEIN_PERMEASE VMR1-RELATED"/>
    <property type="match status" value="1"/>
</dbReference>
<feature type="region of interest" description="Disordered" evidence="9">
    <location>
        <begin position="425"/>
        <end position="447"/>
    </location>
</feature>
<dbReference type="PROSITE" id="PS00211">
    <property type="entry name" value="ABC_TRANSPORTER_1"/>
    <property type="match status" value="1"/>
</dbReference>
<feature type="transmembrane region" description="Helical" evidence="10">
    <location>
        <begin position="468"/>
        <end position="491"/>
    </location>
</feature>
<dbReference type="CDD" id="cd03250">
    <property type="entry name" value="ABCC_MRP_domain1"/>
    <property type="match status" value="1"/>
</dbReference>
<dbReference type="CDD" id="cd03244">
    <property type="entry name" value="ABCC_MRP_domain2"/>
    <property type="match status" value="1"/>
</dbReference>
<feature type="domain" description="ABC transporter" evidence="11">
    <location>
        <begin position="713"/>
        <end position="948"/>
    </location>
</feature>
<organism evidence="13 14">
    <name type="scientific">Allomyces macrogynus (strain ATCC 38327)</name>
    <name type="common">Allomyces javanicus var. macrogynus</name>
    <dbReference type="NCBI Taxonomy" id="578462"/>
    <lineage>
        <taxon>Eukaryota</taxon>
        <taxon>Fungi</taxon>
        <taxon>Fungi incertae sedis</taxon>
        <taxon>Blastocladiomycota</taxon>
        <taxon>Blastocladiomycetes</taxon>
        <taxon>Blastocladiales</taxon>
        <taxon>Blastocladiaceae</taxon>
        <taxon>Allomyces</taxon>
    </lineage>
</organism>
<feature type="transmembrane region" description="Helical" evidence="10">
    <location>
        <begin position="134"/>
        <end position="152"/>
    </location>
</feature>
<dbReference type="FunFam" id="1.20.1560.10:FF:000013">
    <property type="entry name" value="ABC transporter C family member 2"/>
    <property type="match status" value="1"/>
</dbReference>
<evidence type="ECO:0000256" key="10">
    <source>
        <dbReference type="SAM" id="Phobius"/>
    </source>
</evidence>
<feature type="transmembrane region" description="Helical" evidence="10">
    <location>
        <begin position="1053"/>
        <end position="1076"/>
    </location>
</feature>
<feature type="transmembrane region" description="Helical" evidence="10">
    <location>
        <begin position="1317"/>
        <end position="1338"/>
    </location>
</feature>
<dbReference type="FunFam" id="3.40.50.300:FF:000630">
    <property type="entry name" value="ATP-binding cassette (ABC) transporter, putative"/>
    <property type="match status" value="1"/>
</dbReference>
<feature type="transmembrane region" description="Helical" evidence="10">
    <location>
        <begin position="573"/>
        <end position="597"/>
    </location>
</feature>
<feature type="transmembrane region" description="Helical" evidence="10">
    <location>
        <begin position="215"/>
        <end position="234"/>
    </location>
</feature>
<evidence type="ECO:0000256" key="8">
    <source>
        <dbReference type="ARBA" id="ARBA00023136"/>
    </source>
</evidence>
<keyword evidence="5" id="KW-0547">Nucleotide-binding</keyword>
<reference evidence="13 14" key="1">
    <citation type="submission" date="2009-11" db="EMBL/GenBank/DDBJ databases">
        <title>Annotation of Allomyces macrogynus ATCC 38327.</title>
        <authorList>
            <consortium name="The Broad Institute Genome Sequencing Platform"/>
            <person name="Russ C."/>
            <person name="Cuomo C."/>
            <person name="Burger G."/>
            <person name="Gray M.W."/>
            <person name="Holland P.W.H."/>
            <person name="King N."/>
            <person name="Lang F.B.F."/>
            <person name="Roger A.J."/>
            <person name="Ruiz-Trillo I."/>
            <person name="Young S.K."/>
            <person name="Zeng Q."/>
            <person name="Gargeya S."/>
            <person name="Fitzgerald M."/>
            <person name="Haas B."/>
            <person name="Abouelleil A."/>
            <person name="Alvarado L."/>
            <person name="Arachchi H.M."/>
            <person name="Berlin A."/>
            <person name="Chapman S.B."/>
            <person name="Gearin G."/>
            <person name="Goldberg J."/>
            <person name="Griggs A."/>
            <person name="Gujja S."/>
            <person name="Hansen M."/>
            <person name="Heiman D."/>
            <person name="Howarth C."/>
            <person name="Larimer J."/>
            <person name="Lui A."/>
            <person name="MacDonald P.J.P."/>
            <person name="McCowen C."/>
            <person name="Montmayeur A."/>
            <person name="Murphy C."/>
            <person name="Neiman D."/>
            <person name="Pearson M."/>
            <person name="Priest M."/>
            <person name="Roberts A."/>
            <person name="Saif S."/>
            <person name="Shea T."/>
            <person name="Sisk P."/>
            <person name="Stolte C."/>
            <person name="Sykes S."/>
            <person name="Wortman J."/>
            <person name="Nusbaum C."/>
            <person name="Birren B."/>
        </authorList>
    </citation>
    <scope>NUCLEOTIDE SEQUENCE [LARGE SCALE GENOMIC DNA]</scope>
    <source>
        <strain evidence="13 14">ATCC 38327</strain>
    </source>
</reference>
<dbReference type="CDD" id="cd18604">
    <property type="entry name" value="ABC_6TM_VMR1_D2_like"/>
    <property type="match status" value="1"/>
</dbReference>
<dbReference type="InterPro" id="IPR003593">
    <property type="entry name" value="AAA+_ATPase"/>
</dbReference>
<proteinExistence type="predicted"/>
<feature type="domain" description="ABC transmembrane type-1" evidence="12">
    <location>
        <begin position="334"/>
        <end position="638"/>
    </location>
</feature>
<comment type="subcellular location">
    <subcellularLocation>
        <location evidence="1">Membrane</location>
        <topology evidence="1">Multi-pass membrane protein</topology>
    </subcellularLocation>
</comment>
<dbReference type="Gene3D" id="1.20.1560.10">
    <property type="entry name" value="ABC transporter type 1, transmembrane domain"/>
    <property type="match status" value="2"/>
</dbReference>